<keyword evidence="10 12" id="KW-0030">Aminoacyl-tRNA synthetase</keyword>
<dbReference type="GO" id="GO:0005739">
    <property type="term" value="C:mitochondrion"/>
    <property type="evidence" value="ECO:0007669"/>
    <property type="project" value="UniProtKB-SubCell"/>
</dbReference>
<dbReference type="InterPro" id="IPR050058">
    <property type="entry name" value="Ala-tRNA_ligase"/>
</dbReference>
<dbReference type="InterPro" id="IPR009000">
    <property type="entry name" value="Transl_B-barrel_sf"/>
</dbReference>
<dbReference type="GO" id="GO:0000049">
    <property type="term" value="F:tRNA binding"/>
    <property type="evidence" value="ECO:0007669"/>
    <property type="project" value="UniProtKB-KW"/>
</dbReference>
<dbReference type="GO" id="GO:0004813">
    <property type="term" value="F:alanine-tRNA ligase activity"/>
    <property type="evidence" value="ECO:0007669"/>
    <property type="project" value="UniProtKB-UniRule"/>
</dbReference>
<keyword evidence="6 12" id="KW-0862">Zinc</keyword>
<dbReference type="AlphaFoldDB" id="U6GBI5"/>
<comment type="subcellular location">
    <subcellularLocation>
        <location evidence="12">Mitochondrion</location>
    </subcellularLocation>
    <subcellularLocation>
        <location evidence="12">Cytoplasm</location>
    </subcellularLocation>
</comment>
<dbReference type="HAMAP" id="MF_00036_B">
    <property type="entry name" value="Ala_tRNA_synth_B"/>
    <property type="match status" value="1"/>
</dbReference>
<dbReference type="InterPro" id="IPR012947">
    <property type="entry name" value="tRNA_SAD"/>
</dbReference>
<comment type="function">
    <text evidence="12">Catalyzes the attachment of alanine to tRNA(Ala) in a two-step reaction: alanine is first activated by ATP to form Ala-AMP and then transferred to the acceptor end of tRNA(Ala). Also edits incorrectly charged tRNA(Ala) via its editing domain.</text>
</comment>
<dbReference type="SUPFAM" id="SSF55186">
    <property type="entry name" value="ThrRS/AlaRS common domain"/>
    <property type="match status" value="1"/>
</dbReference>
<gene>
    <name evidence="15" type="ORF">EAH_00019240</name>
</gene>
<evidence type="ECO:0000259" key="14">
    <source>
        <dbReference type="PROSITE" id="PS50860"/>
    </source>
</evidence>
<evidence type="ECO:0000256" key="5">
    <source>
        <dbReference type="ARBA" id="ARBA00022741"/>
    </source>
</evidence>
<dbReference type="InterPro" id="IPR045864">
    <property type="entry name" value="aa-tRNA-synth_II/BPL/LPL"/>
</dbReference>
<dbReference type="CDD" id="cd00673">
    <property type="entry name" value="AlaRS_core"/>
    <property type="match status" value="1"/>
</dbReference>
<dbReference type="GO" id="GO:0070143">
    <property type="term" value="P:mitochondrial alanyl-tRNA aminoacylation"/>
    <property type="evidence" value="ECO:0007669"/>
    <property type="project" value="UniProtKB-UniRule"/>
</dbReference>
<dbReference type="SUPFAM" id="SSF55681">
    <property type="entry name" value="Class II aaRS and biotin synthetases"/>
    <property type="match status" value="1"/>
</dbReference>
<dbReference type="PROSITE" id="PS50860">
    <property type="entry name" value="AA_TRNA_LIGASE_II_ALA"/>
    <property type="match status" value="1"/>
</dbReference>
<evidence type="ECO:0000256" key="3">
    <source>
        <dbReference type="ARBA" id="ARBA00022598"/>
    </source>
</evidence>
<comment type="catalytic activity">
    <reaction evidence="11 12">
        <text>tRNA(Ala) + L-alanine + ATP = L-alanyl-tRNA(Ala) + AMP + diphosphate</text>
        <dbReference type="Rhea" id="RHEA:12540"/>
        <dbReference type="Rhea" id="RHEA-COMP:9657"/>
        <dbReference type="Rhea" id="RHEA-COMP:9923"/>
        <dbReference type="ChEBI" id="CHEBI:30616"/>
        <dbReference type="ChEBI" id="CHEBI:33019"/>
        <dbReference type="ChEBI" id="CHEBI:57972"/>
        <dbReference type="ChEBI" id="CHEBI:78442"/>
        <dbReference type="ChEBI" id="CHEBI:78497"/>
        <dbReference type="ChEBI" id="CHEBI:456215"/>
        <dbReference type="EC" id="6.1.1.7"/>
    </reaction>
</comment>
<dbReference type="PANTHER" id="PTHR11777:SF9">
    <property type="entry name" value="ALANINE--TRNA LIGASE, CYTOPLASMIC"/>
    <property type="match status" value="1"/>
</dbReference>
<dbReference type="SMART" id="SM00863">
    <property type="entry name" value="tRNA_SAD"/>
    <property type="match status" value="1"/>
</dbReference>
<dbReference type="PANTHER" id="PTHR11777">
    <property type="entry name" value="ALANYL-TRNA SYNTHETASE"/>
    <property type="match status" value="1"/>
</dbReference>
<dbReference type="InterPro" id="IPR018162">
    <property type="entry name" value="Ala-tRNA-ligase_IIc_anticod-bd"/>
</dbReference>
<keyword evidence="3 12" id="KW-0436">Ligase</keyword>
<keyword evidence="8 12" id="KW-0694">RNA-binding</keyword>
<protein>
    <recommendedName>
        <fullName evidence="12">Alanine--tRNA ligase</fullName>
        <ecNumber evidence="12">6.1.1.7</ecNumber>
    </recommendedName>
    <alternativeName>
        <fullName evidence="12">Alanyl-tRNA synthetase</fullName>
        <shortName evidence="12">AlaRS</shortName>
    </alternativeName>
</protein>
<dbReference type="Gene3D" id="2.40.30.130">
    <property type="match status" value="1"/>
</dbReference>
<dbReference type="RefSeq" id="XP_013252806.1">
    <property type="nucleotide sequence ID" value="XM_013397352.1"/>
</dbReference>
<dbReference type="EC" id="6.1.1.7" evidence="12"/>
<dbReference type="PRINTS" id="PR00980">
    <property type="entry name" value="TRNASYNTHALA"/>
</dbReference>
<feature type="binding site" evidence="12">
    <location>
        <position position="759"/>
    </location>
    <ligand>
        <name>Zn(2+)</name>
        <dbReference type="ChEBI" id="CHEBI:29105"/>
    </ligand>
</feature>
<evidence type="ECO:0000313" key="15">
    <source>
        <dbReference type="EMBL" id="CDI76688.1"/>
    </source>
</evidence>
<keyword evidence="12" id="KW-0963">Cytoplasm</keyword>
<evidence type="ECO:0000256" key="9">
    <source>
        <dbReference type="ARBA" id="ARBA00022917"/>
    </source>
</evidence>
<comment type="subunit">
    <text evidence="12">Monomer.</text>
</comment>
<sequence>MAATQSNLSNGVHSVEQLQEMADKARKNGWPSADVRELYIAFFEHVKHKRYPSSPVVPHGDNTLLFINAGRLRRVVDTQKCIRAGGKHNDLEDVGKDEYHHTFFEMLGNWSFGDYFKEEAIDWAWKLLTEVYKLPQDRLYATYFGGDPKFPSCPPDLEAKKFWLKYLPEDRVLPFGAKENFWEMADVGPCGPCTEIHYDRIGGRNAANLVNMDDPSVLEIWNLVFMQFNRENAETLTPLPAPCVDTGMGLERLVSVLQKKKSNYDTDLFQPIFERIHSFNPTLPKYQGKVGEADKNKIDTAYRVLADHIRCLTVAITDGAEPSNEGRGYVLRRILRRAIRFSKQTLQLPDGSFPQLASCVCSSLGSVFPELLRSQDRVQSVLLKEEQQFTKTLDKGVDRFKKVVASLAPCGKFPGSEAFTLYTTYGFPLDLTQLMAEEEGREVDVEEFNKKFEEHRAASENVAFKANGGASVCRLPPDQHHKLEQQGLAPTDDSYKYHWNIAQRPYNPDSEATPPCTCKLQAIWNGTNFIDTVSEDGTVIALVLDKTPFYAEQGGQLGDEGFLEFNGHHFRVRDTQKSGCYILHVGTLFGGASLKVGDLLTPRVNYARRLGLAQHHTGTHLLAAALRQALLEKDSSKKETGRGTEDKGVETEARTIKQKGSLVEERRLRFDFDWDAPLTNQQIEAIELYVQRAIASSLPVNTAVLPLKTAMELPALCAVFGEVYPDPVRVVSIGPDANELKAIQDTQGAEKVNASVELCGGTHLSNASQLEDFVIISEESIAKGIRRIVAVAGEAAIRIAVEILVFGMIVQLSLANLECASPTFPFFEKEVQQAKSFVESNKTIPLLCRRRLLADLEHKQKLGLELSKFRAKELLRVGKVLGEEAAHAAKGKKFVVLNLTQLQGDGKALDEAAKALQAAAPTLPFLLLTGLESRGTSCICFSPKGAQLESSKWLNEALKVLGGKGGGKERSVGAAKDGTINGLKRAVSAAVAFAEAALQ</sequence>
<dbReference type="FunFam" id="3.30.930.10:FF:000011">
    <property type="entry name" value="Alanine--tRNA ligase, cytoplasmic"/>
    <property type="match status" value="1"/>
</dbReference>
<dbReference type="VEuPathDB" id="ToxoDB:EAH_00019240"/>
<dbReference type="GeneID" id="25269994"/>
<dbReference type="EMBL" id="HG670446">
    <property type="protein sequence ID" value="CDI76688.1"/>
    <property type="molecule type" value="Genomic_DNA"/>
</dbReference>
<name>U6GBI5_EIMAC</name>
<comment type="similarity">
    <text evidence="1">Belongs to the class-II aminoacyl-tRNA synthetase family. Alax-L subfamily.</text>
</comment>
<evidence type="ECO:0000256" key="7">
    <source>
        <dbReference type="ARBA" id="ARBA00022840"/>
    </source>
</evidence>
<evidence type="ECO:0000256" key="13">
    <source>
        <dbReference type="SAM" id="MobiDB-lite"/>
    </source>
</evidence>
<dbReference type="InterPro" id="IPR002318">
    <property type="entry name" value="Ala-tRNA-lgiase_IIc"/>
</dbReference>
<evidence type="ECO:0000256" key="4">
    <source>
        <dbReference type="ARBA" id="ARBA00022723"/>
    </source>
</evidence>
<keyword evidence="7 12" id="KW-0067">ATP-binding</keyword>
<dbReference type="InterPro" id="IPR018163">
    <property type="entry name" value="Thr/Ala-tRNA-synth_IIc_edit"/>
</dbReference>
<accession>U6GBI5</accession>
<dbReference type="SUPFAM" id="SSF50447">
    <property type="entry name" value="Translation proteins"/>
    <property type="match status" value="1"/>
</dbReference>
<proteinExistence type="inferred from homology"/>
<comment type="domain">
    <text evidence="12">Consists of three domains; the N-terminal catalytic domain, the editing domain and the C-terminal C-Ala domain. The editing domain removes incorrectly charged amino acids, while the C-Ala domain, along with tRNA(Ala), serves as a bridge to cooperatively bring together the editing and aminoacylation centers thus stimulating deacylation of misacylated tRNAs.</text>
</comment>
<dbReference type="OMA" id="NKKDNFW"/>
<evidence type="ECO:0000313" key="16">
    <source>
        <dbReference type="Proteomes" id="UP000018050"/>
    </source>
</evidence>
<comment type="cofactor">
    <cofactor evidence="12">
        <name>Zn(2+)</name>
        <dbReference type="ChEBI" id="CHEBI:29105"/>
    </cofactor>
    <text evidence="12">Binds 1 zinc ion per subunit.</text>
</comment>
<dbReference type="Gene3D" id="3.30.930.10">
    <property type="entry name" value="Bira Bifunctional Protein, Domain 2"/>
    <property type="match status" value="1"/>
</dbReference>
<dbReference type="Gene3D" id="3.30.980.10">
    <property type="entry name" value="Threonyl-trna Synthetase, Chain A, domain 2"/>
    <property type="match status" value="1"/>
</dbReference>
<feature type="binding site" evidence="12">
    <location>
        <position position="620"/>
    </location>
    <ligand>
        <name>Zn(2+)</name>
        <dbReference type="ChEBI" id="CHEBI:29105"/>
    </ligand>
</feature>
<evidence type="ECO:0000256" key="12">
    <source>
        <dbReference type="HAMAP-Rule" id="MF_03133"/>
    </source>
</evidence>
<evidence type="ECO:0000256" key="8">
    <source>
        <dbReference type="ARBA" id="ARBA00022884"/>
    </source>
</evidence>
<feature type="binding site" evidence="12">
    <location>
        <position position="616"/>
    </location>
    <ligand>
        <name>Zn(2+)</name>
        <dbReference type="ChEBI" id="CHEBI:29105"/>
    </ligand>
</feature>
<dbReference type="GO" id="GO:0008270">
    <property type="term" value="F:zinc ion binding"/>
    <property type="evidence" value="ECO:0007669"/>
    <property type="project" value="UniProtKB-UniRule"/>
</dbReference>
<evidence type="ECO:0000256" key="11">
    <source>
        <dbReference type="ARBA" id="ARBA00048300"/>
    </source>
</evidence>
<reference evidence="15" key="2">
    <citation type="submission" date="2013-10" db="EMBL/GenBank/DDBJ databases">
        <authorList>
            <person name="Aslett M."/>
        </authorList>
    </citation>
    <scope>NUCLEOTIDE SEQUENCE</scope>
    <source>
        <strain evidence="15">Houghton</strain>
    </source>
</reference>
<keyword evidence="9 12" id="KW-0648">Protein biosynthesis</keyword>
<dbReference type="OrthoDB" id="2423964at2759"/>
<reference evidence="15" key="1">
    <citation type="submission" date="2013-10" db="EMBL/GenBank/DDBJ databases">
        <title>Genomic analysis of the causative agents of coccidiosis in chickens.</title>
        <authorList>
            <person name="Reid A.J."/>
            <person name="Blake D."/>
            <person name="Billington K."/>
            <person name="Browne H."/>
            <person name="Dunn M."/>
            <person name="Hung S."/>
            <person name="Kawahara F."/>
            <person name="Miranda-Saavedra D."/>
            <person name="Mourier T."/>
            <person name="Nagra H."/>
            <person name="Otto T.D."/>
            <person name="Rawlings N."/>
            <person name="Sanchez A."/>
            <person name="Sanders M."/>
            <person name="Subramaniam C."/>
            <person name="Tay Y."/>
            <person name="Dear P."/>
            <person name="Doerig C."/>
            <person name="Gruber A."/>
            <person name="Parkinson J."/>
            <person name="Shirley M."/>
            <person name="Wan K.L."/>
            <person name="Berriman M."/>
            <person name="Tomley F."/>
            <person name="Pain A."/>
        </authorList>
    </citation>
    <scope>NUCLEOTIDE SEQUENCE</scope>
    <source>
        <strain evidence="15">Houghton</strain>
    </source>
</reference>
<feature type="domain" description="Alanyl-transfer RNA synthetases family profile" evidence="14">
    <location>
        <begin position="30"/>
        <end position="802"/>
    </location>
</feature>
<dbReference type="NCBIfam" id="TIGR00344">
    <property type="entry name" value="alaS"/>
    <property type="match status" value="1"/>
</dbReference>
<feature type="binding site" evidence="12">
    <location>
        <position position="763"/>
    </location>
    <ligand>
        <name>Zn(2+)</name>
        <dbReference type="ChEBI" id="CHEBI:29105"/>
    </ligand>
</feature>
<dbReference type="Proteomes" id="UP000018050">
    <property type="component" value="Unassembled WGS sequence"/>
</dbReference>
<keyword evidence="12" id="KW-0496">Mitochondrion</keyword>
<evidence type="ECO:0000256" key="6">
    <source>
        <dbReference type="ARBA" id="ARBA00022833"/>
    </source>
</evidence>
<evidence type="ECO:0000256" key="2">
    <source>
        <dbReference type="ARBA" id="ARBA00022555"/>
    </source>
</evidence>
<dbReference type="InterPro" id="IPR018165">
    <property type="entry name" value="Ala-tRNA-synth_IIc_core"/>
</dbReference>
<dbReference type="GO" id="GO:0005524">
    <property type="term" value="F:ATP binding"/>
    <property type="evidence" value="ECO:0007669"/>
    <property type="project" value="UniProtKB-UniRule"/>
</dbReference>
<organism evidence="15 16">
    <name type="scientific">Eimeria acervulina</name>
    <name type="common">Coccidian parasite</name>
    <dbReference type="NCBI Taxonomy" id="5801"/>
    <lineage>
        <taxon>Eukaryota</taxon>
        <taxon>Sar</taxon>
        <taxon>Alveolata</taxon>
        <taxon>Apicomplexa</taxon>
        <taxon>Conoidasida</taxon>
        <taxon>Coccidia</taxon>
        <taxon>Eucoccidiorida</taxon>
        <taxon>Eimeriorina</taxon>
        <taxon>Eimeriidae</taxon>
        <taxon>Eimeria</taxon>
    </lineage>
</organism>
<dbReference type="GO" id="GO:0002161">
    <property type="term" value="F:aminoacyl-tRNA deacylase activity"/>
    <property type="evidence" value="ECO:0007669"/>
    <property type="project" value="TreeGrafter"/>
</dbReference>
<dbReference type="InterPro" id="IPR018164">
    <property type="entry name" value="Ala-tRNA-synth_IIc_N"/>
</dbReference>
<keyword evidence="2 12" id="KW-0820">tRNA-binding</keyword>
<evidence type="ECO:0000256" key="10">
    <source>
        <dbReference type="ARBA" id="ARBA00023146"/>
    </source>
</evidence>
<dbReference type="FunFam" id="3.30.980.10:FF:000004">
    <property type="entry name" value="Alanine--tRNA ligase, cytoplasmic"/>
    <property type="match status" value="1"/>
</dbReference>
<feature type="region of interest" description="Disordered" evidence="13">
    <location>
        <begin position="634"/>
        <end position="653"/>
    </location>
</feature>
<dbReference type="Gene3D" id="3.10.310.40">
    <property type="match status" value="1"/>
</dbReference>
<keyword evidence="5 12" id="KW-0547">Nucleotide-binding</keyword>
<dbReference type="SUPFAM" id="SSF101353">
    <property type="entry name" value="Putative anticodon-binding domain of alanyl-tRNA synthetase (AlaRS)"/>
    <property type="match status" value="1"/>
</dbReference>
<dbReference type="Pfam" id="PF07973">
    <property type="entry name" value="tRNA_SAD"/>
    <property type="match status" value="1"/>
</dbReference>
<evidence type="ECO:0000256" key="1">
    <source>
        <dbReference type="ARBA" id="ARBA00008429"/>
    </source>
</evidence>
<dbReference type="Pfam" id="PF01411">
    <property type="entry name" value="tRNA-synt_2c"/>
    <property type="match status" value="1"/>
</dbReference>
<dbReference type="InterPro" id="IPR023033">
    <property type="entry name" value="Ala_tRNA_ligase_euk/bac"/>
</dbReference>
<keyword evidence="16" id="KW-1185">Reference proteome</keyword>
<keyword evidence="4 12" id="KW-0479">Metal-binding</keyword>